<keyword evidence="2" id="KW-0812">Transmembrane</keyword>
<dbReference type="Proteomes" id="UP001165283">
    <property type="component" value="Unassembled WGS sequence"/>
</dbReference>
<comment type="caution">
    <text evidence="3">The sequence shown here is derived from an EMBL/GenBank/DDBJ whole genome shotgun (WGS) entry which is preliminary data.</text>
</comment>
<evidence type="ECO:0000313" key="3">
    <source>
        <dbReference type="EMBL" id="MCO1658262.1"/>
    </source>
</evidence>
<protein>
    <submittedName>
        <fullName evidence="3">Uncharacterized protein</fullName>
    </submittedName>
</protein>
<name>A0ABT1A5G5_9PSEU</name>
<organism evidence="3 4">
    <name type="scientific">Pseudonocardia humida</name>
    <dbReference type="NCBI Taxonomy" id="2800819"/>
    <lineage>
        <taxon>Bacteria</taxon>
        <taxon>Bacillati</taxon>
        <taxon>Actinomycetota</taxon>
        <taxon>Actinomycetes</taxon>
        <taxon>Pseudonocardiales</taxon>
        <taxon>Pseudonocardiaceae</taxon>
        <taxon>Pseudonocardia</taxon>
    </lineage>
</organism>
<accession>A0ABT1A5G5</accession>
<keyword evidence="2" id="KW-1133">Transmembrane helix</keyword>
<dbReference type="RefSeq" id="WP_252442011.1">
    <property type="nucleotide sequence ID" value="NZ_JAGSOV010000053.1"/>
</dbReference>
<feature type="transmembrane region" description="Helical" evidence="2">
    <location>
        <begin position="65"/>
        <end position="85"/>
    </location>
</feature>
<keyword evidence="4" id="KW-1185">Reference proteome</keyword>
<proteinExistence type="predicted"/>
<reference evidence="3" key="1">
    <citation type="submission" date="2021-04" db="EMBL/GenBank/DDBJ databases">
        <title>Pseudonocardia sp. nov., isolated from sandy soil of mangrove forest.</title>
        <authorList>
            <person name="Zan Z."/>
            <person name="Huang R."/>
            <person name="Liu W."/>
        </authorList>
    </citation>
    <scope>NUCLEOTIDE SEQUENCE</scope>
    <source>
        <strain evidence="3">S2-4</strain>
    </source>
</reference>
<evidence type="ECO:0000256" key="1">
    <source>
        <dbReference type="SAM" id="MobiDB-lite"/>
    </source>
</evidence>
<keyword evidence="2" id="KW-0472">Membrane</keyword>
<feature type="region of interest" description="Disordered" evidence="1">
    <location>
        <begin position="91"/>
        <end position="114"/>
    </location>
</feature>
<feature type="transmembrane region" description="Helical" evidence="2">
    <location>
        <begin position="12"/>
        <end position="30"/>
    </location>
</feature>
<dbReference type="EMBL" id="JAGSOV010000053">
    <property type="protein sequence ID" value="MCO1658262.1"/>
    <property type="molecule type" value="Genomic_DNA"/>
</dbReference>
<evidence type="ECO:0000256" key="2">
    <source>
        <dbReference type="SAM" id="Phobius"/>
    </source>
</evidence>
<gene>
    <name evidence="3" type="ORF">KDL28_24680</name>
</gene>
<evidence type="ECO:0000313" key="4">
    <source>
        <dbReference type="Proteomes" id="UP001165283"/>
    </source>
</evidence>
<sequence length="114" mass="12412">MWLAPVPGPYPAAVALVVLAVQTVLCSTDFRTTRRNLLFRLVVAGLRLWAVSWRSSYMVVTLHIAGFWTFALVSLLLVGAFTAIAEGTWRLLGPPPPPQDAIDPRGPTPDGDRS</sequence>